<evidence type="ECO:0000313" key="1">
    <source>
        <dbReference type="EMBL" id="CAB4575806.1"/>
    </source>
</evidence>
<dbReference type="EMBL" id="CAEZTD010000189">
    <property type="protein sequence ID" value="CAB4575806.1"/>
    <property type="molecule type" value="Genomic_DNA"/>
</dbReference>
<organism evidence="1">
    <name type="scientific">freshwater metagenome</name>
    <dbReference type="NCBI Taxonomy" id="449393"/>
    <lineage>
        <taxon>unclassified sequences</taxon>
        <taxon>metagenomes</taxon>
        <taxon>ecological metagenomes</taxon>
    </lineage>
</organism>
<accession>A0A6J6EIZ9</accession>
<sequence length="159" mass="17372">MLGYGSPRCDLCHGCVFKNLYAESLTCRCQAARQLSRLNARRVRVPDRAGGSGDGNAIHRLLARKQLRIGHGPRCFIGGPRFESLLLRWVHGDVVFATLHDVGVNRLSSTHGNDLIDRFVDPALPIPYEISTKLDDKMPATTRDAVGQPTAIATGCPIP</sequence>
<proteinExistence type="predicted"/>
<reference evidence="1" key="1">
    <citation type="submission" date="2020-05" db="EMBL/GenBank/DDBJ databases">
        <authorList>
            <person name="Chiriac C."/>
            <person name="Salcher M."/>
            <person name="Ghai R."/>
            <person name="Kavagutti S V."/>
        </authorList>
    </citation>
    <scope>NUCLEOTIDE SEQUENCE</scope>
</reference>
<gene>
    <name evidence="1" type="ORF">UFOPK1591_01559</name>
</gene>
<dbReference type="AlphaFoldDB" id="A0A6J6EIZ9"/>
<name>A0A6J6EIZ9_9ZZZZ</name>
<protein>
    <submittedName>
        <fullName evidence="1">Unannotated protein</fullName>
    </submittedName>
</protein>